<sequence length="28" mass="3362">MYICFPYRLLDGKYAWRSPLGGIQKKKE</sequence>
<reference evidence="1" key="1">
    <citation type="submission" date="2014-09" db="EMBL/GenBank/DDBJ databases">
        <authorList>
            <person name="Magalhaes I.L.F."/>
            <person name="Oliveira U."/>
            <person name="Santos F.R."/>
            <person name="Vidigal T.H.D.A."/>
            <person name="Brescovit A.D."/>
            <person name="Santos A.J."/>
        </authorList>
    </citation>
    <scope>NUCLEOTIDE SEQUENCE</scope>
    <source>
        <tissue evidence="1">Shoot tissue taken approximately 20 cm above the soil surface</tissue>
    </source>
</reference>
<dbReference type="AlphaFoldDB" id="A0A0A9E2L0"/>
<organism evidence="1">
    <name type="scientific">Arundo donax</name>
    <name type="common">Giant reed</name>
    <name type="synonym">Donax arundinaceus</name>
    <dbReference type="NCBI Taxonomy" id="35708"/>
    <lineage>
        <taxon>Eukaryota</taxon>
        <taxon>Viridiplantae</taxon>
        <taxon>Streptophyta</taxon>
        <taxon>Embryophyta</taxon>
        <taxon>Tracheophyta</taxon>
        <taxon>Spermatophyta</taxon>
        <taxon>Magnoliopsida</taxon>
        <taxon>Liliopsida</taxon>
        <taxon>Poales</taxon>
        <taxon>Poaceae</taxon>
        <taxon>PACMAD clade</taxon>
        <taxon>Arundinoideae</taxon>
        <taxon>Arundineae</taxon>
        <taxon>Arundo</taxon>
    </lineage>
</organism>
<evidence type="ECO:0000313" key="1">
    <source>
        <dbReference type="EMBL" id="JAD94296.1"/>
    </source>
</evidence>
<accession>A0A0A9E2L0</accession>
<proteinExistence type="predicted"/>
<dbReference type="EMBL" id="GBRH01203599">
    <property type="protein sequence ID" value="JAD94296.1"/>
    <property type="molecule type" value="Transcribed_RNA"/>
</dbReference>
<protein>
    <submittedName>
        <fullName evidence="1">Uncharacterized protein</fullName>
    </submittedName>
</protein>
<reference evidence="1" key="2">
    <citation type="journal article" date="2015" name="Data Brief">
        <title>Shoot transcriptome of the giant reed, Arundo donax.</title>
        <authorList>
            <person name="Barrero R.A."/>
            <person name="Guerrero F.D."/>
            <person name="Moolhuijzen P."/>
            <person name="Goolsby J.A."/>
            <person name="Tidwell J."/>
            <person name="Bellgard S.E."/>
            <person name="Bellgard M.I."/>
        </authorList>
    </citation>
    <scope>NUCLEOTIDE SEQUENCE</scope>
    <source>
        <tissue evidence="1">Shoot tissue taken approximately 20 cm above the soil surface</tissue>
    </source>
</reference>
<name>A0A0A9E2L0_ARUDO</name>